<dbReference type="AlphaFoldDB" id="U2R8H7"/>
<comment type="caution">
    <text evidence="2">The sequence shown here is derived from an EMBL/GenBank/DDBJ whole genome shotgun (WGS) entry which is preliminary data.</text>
</comment>
<protein>
    <submittedName>
        <fullName evidence="2">Uncharacterized protein</fullName>
    </submittedName>
</protein>
<organism evidence="2 3">
    <name type="scientific">Propionibacterium acidifaciens F0233</name>
    <dbReference type="NCBI Taxonomy" id="553198"/>
    <lineage>
        <taxon>Bacteria</taxon>
        <taxon>Bacillati</taxon>
        <taxon>Actinomycetota</taxon>
        <taxon>Actinomycetes</taxon>
        <taxon>Propionibacteriales</taxon>
        <taxon>Propionibacteriaceae</taxon>
        <taxon>Propionibacterium</taxon>
    </lineage>
</organism>
<dbReference type="Proteomes" id="UP000017052">
    <property type="component" value="Unassembled WGS sequence"/>
</dbReference>
<sequence>MLSSERTGLSGPAGRTVQPGGHDPRAVLVPILSNTVTAWEPVPARGGGFPVPSRGHRP</sequence>
<proteinExistence type="predicted"/>
<dbReference type="EMBL" id="ACVN02000317">
    <property type="protein sequence ID" value="ERK49918.1"/>
    <property type="molecule type" value="Genomic_DNA"/>
</dbReference>
<evidence type="ECO:0000313" key="3">
    <source>
        <dbReference type="Proteomes" id="UP000017052"/>
    </source>
</evidence>
<evidence type="ECO:0000313" key="2">
    <source>
        <dbReference type="EMBL" id="ERK49918.1"/>
    </source>
</evidence>
<name>U2R8H7_9ACTN</name>
<keyword evidence="3" id="KW-1185">Reference proteome</keyword>
<gene>
    <name evidence="2" type="ORF">HMPREF0682_2340</name>
</gene>
<reference evidence="2" key="1">
    <citation type="submission" date="2013-08" db="EMBL/GenBank/DDBJ databases">
        <authorList>
            <person name="Durkin A.S."/>
            <person name="Haft D.R."/>
            <person name="McCorrison J."/>
            <person name="Torralba M."/>
            <person name="Gillis M."/>
            <person name="Haft D.H."/>
            <person name="Methe B."/>
            <person name="Sutton G."/>
            <person name="Nelson K.E."/>
        </authorList>
    </citation>
    <scope>NUCLEOTIDE SEQUENCE [LARGE SCALE GENOMIC DNA]</scope>
    <source>
        <strain evidence="2">F0233</strain>
    </source>
</reference>
<accession>U2R8H7</accession>
<feature type="region of interest" description="Disordered" evidence="1">
    <location>
        <begin position="1"/>
        <end position="25"/>
    </location>
</feature>
<evidence type="ECO:0000256" key="1">
    <source>
        <dbReference type="SAM" id="MobiDB-lite"/>
    </source>
</evidence>